<dbReference type="GO" id="GO:0051536">
    <property type="term" value="F:iron-sulfur cluster binding"/>
    <property type="evidence" value="ECO:0007669"/>
    <property type="project" value="UniProtKB-KW"/>
</dbReference>
<evidence type="ECO:0000256" key="12">
    <source>
        <dbReference type="ARBA" id="ARBA00023014"/>
    </source>
</evidence>
<protein>
    <submittedName>
        <fullName evidence="16">FAD/NAD(P)-binding oxidoreductase</fullName>
    </submittedName>
</protein>
<dbReference type="PANTHER" id="PTHR43809">
    <property type="entry name" value="NITRITE REDUCTASE (NADH) LARGE SUBUNIT"/>
    <property type="match status" value="1"/>
</dbReference>
<dbReference type="GO" id="GO:0016491">
    <property type="term" value="F:oxidoreductase activity"/>
    <property type="evidence" value="ECO:0007669"/>
    <property type="project" value="UniProtKB-KW"/>
</dbReference>
<comment type="cofactor">
    <cofactor evidence="2">
        <name>[4Fe-4S] cluster</name>
        <dbReference type="ChEBI" id="CHEBI:49883"/>
    </cofactor>
</comment>
<dbReference type="InterPro" id="IPR007419">
    <property type="entry name" value="BFD-like_2Fe2S-bd_dom"/>
</dbReference>
<evidence type="ECO:0000256" key="11">
    <source>
        <dbReference type="ARBA" id="ARBA00023004"/>
    </source>
</evidence>
<evidence type="ECO:0000256" key="8">
    <source>
        <dbReference type="ARBA" id="ARBA00022723"/>
    </source>
</evidence>
<dbReference type="RefSeq" id="WP_189054651.1">
    <property type="nucleotide sequence ID" value="NZ_BMMK01000003.1"/>
</dbReference>
<feature type="domain" description="NADH-rubredoxin oxidoreductase C-terminal" evidence="15">
    <location>
        <begin position="323"/>
        <end position="379"/>
    </location>
</feature>
<dbReference type="EMBL" id="BMMK01000003">
    <property type="protein sequence ID" value="GGM42294.1"/>
    <property type="molecule type" value="Genomic_DNA"/>
</dbReference>
<reference evidence="16" key="1">
    <citation type="journal article" date="2014" name="Int. J. Syst. Evol. Microbiol.">
        <title>Complete genome sequence of Corynebacterium casei LMG S-19264T (=DSM 44701T), isolated from a smear-ripened cheese.</title>
        <authorList>
            <consortium name="US DOE Joint Genome Institute (JGI-PGF)"/>
            <person name="Walter F."/>
            <person name="Albersmeier A."/>
            <person name="Kalinowski J."/>
            <person name="Ruckert C."/>
        </authorList>
    </citation>
    <scope>NUCLEOTIDE SEQUENCE</scope>
    <source>
        <strain evidence="16">CGMCC 4.5737</strain>
    </source>
</reference>
<keyword evidence="9" id="KW-0274">FAD</keyword>
<dbReference type="InterPro" id="IPR023753">
    <property type="entry name" value="FAD/NAD-binding_dom"/>
</dbReference>
<dbReference type="InterPro" id="IPR016156">
    <property type="entry name" value="FAD/NAD-linked_Rdtase_dimer_sf"/>
</dbReference>
<evidence type="ECO:0000256" key="4">
    <source>
        <dbReference type="ARBA" id="ARBA00005096"/>
    </source>
</evidence>
<comment type="cofactor">
    <cofactor evidence="3">
        <name>FAD</name>
        <dbReference type="ChEBI" id="CHEBI:57692"/>
    </cofactor>
</comment>
<evidence type="ECO:0000259" key="15">
    <source>
        <dbReference type="Pfam" id="PF18267"/>
    </source>
</evidence>
<dbReference type="InterPro" id="IPR052034">
    <property type="entry name" value="NasD-like"/>
</dbReference>
<evidence type="ECO:0000256" key="2">
    <source>
        <dbReference type="ARBA" id="ARBA00001966"/>
    </source>
</evidence>
<dbReference type="Gene3D" id="3.30.390.30">
    <property type="match status" value="1"/>
</dbReference>
<keyword evidence="6" id="KW-0349">Heme</keyword>
<reference evidence="16" key="2">
    <citation type="submission" date="2020-09" db="EMBL/GenBank/DDBJ databases">
        <authorList>
            <person name="Sun Q."/>
            <person name="Zhou Y."/>
        </authorList>
    </citation>
    <scope>NUCLEOTIDE SEQUENCE</scope>
    <source>
        <strain evidence="16">CGMCC 4.5737</strain>
    </source>
</reference>
<comment type="cofactor">
    <cofactor evidence="1">
        <name>siroheme</name>
        <dbReference type="ChEBI" id="CHEBI:60052"/>
    </cofactor>
</comment>
<organism evidence="16 17">
    <name type="scientific">Longimycelium tulufanense</name>
    <dbReference type="NCBI Taxonomy" id="907463"/>
    <lineage>
        <taxon>Bacteria</taxon>
        <taxon>Bacillati</taxon>
        <taxon>Actinomycetota</taxon>
        <taxon>Actinomycetes</taxon>
        <taxon>Pseudonocardiales</taxon>
        <taxon>Pseudonocardiaceae</taxon>
        <taxon>Longimycelium</taxon>
    </lineage>
</organism>
<dbReference type="Gene3D" id="3.50.50.60">
    <property type="entry name" value="FAD/NAD(P)-binding domain"/>
    <property type="match status" value="2"/>
</dbReference>
<dbReference type="Proteomes" id="UP000637578">
    <property type="component" value="Unassembled WGS sequence"/>
</dbReference>
<evidence type="ECO:0000256" key="9">
    <source>
        <dbReference type="ARBA" id="ARBA00022827"/>
    </source>
</evidence>
<evidence type="ECO:0000256" key="1">
    <source>
        <dbReference type="ARBA" id="ARBA00001929"/>
    </source>
</evidence>
<evidence type="ECO:0000313" key="16">
    <source>
        <dbReference type="EMBL" id="GGM42294.1"/>
    </source>
</evidence>
<comment type="pathway">
    <text evidence="4">Nitrogen metabolism; nitrate reduction (assimilation).</text>
</comment>
<dbReference type="Pfam" id="PF04324">
    <property type="entry name" value="Fer2_BFD"/>
    <property type="match status" value="1"/>
</dbReference>
<feature type="domain" description="FAD/NAD(P)-binding" evidence="14">
    <location>
        <begin position="5"/>
        <end position="290"/>
    </location>
</feature>
<evidence type="ECO:0000259" key="14">
    <source>
        <dbReference type="Pfam" id="PF07992"/>
    </source>
</evidence>
<dbReference type="GO" id="GO:0046872">
    <property type="term" value="F:metal ion binding"/>
    <property type="evidence" value="ECO:0007669"/>
    <property type="project" value="UniProtKB-KW"/>
</dbReference>
<dbReference type="InterPro" id="IPR041575">
    <property type="entry name" value="Rubredoxin_C"/>
</dbReference>
<dbReference type="PANTHER" id="PTHR43809:SF1">
    <property type="entry name" value="NITRITE REDUCTASE (NADH) LARGE SUBUNIT"/>
    <property type="match status" value="1"/>
</dbReference>
<keyword evidence="7" id="KW-0285">Flavoprotein</keyword>
<keyword evidence="12" id="KW-0411">Iron-sulfur</keyword>
<keyword evidence="10" id="KW-0560">Oxidoreductase</keyword>
<evidence type="ECO:0000313" key="17">
    <source>
        <dbReference type="Proteomes" id="UP000637578"/>
    </source>
</evidence>
<dbReference type="AlphaFoldDB" id="A0A8J3CBA2"/>
<proteinExistence type="inferred from homology"/>
<gene>
    <name evidence="16" type="primary">nasC</name>
    <name evidence="16" type="ORF">GCM10012275_11610</name>
</gene>
<dbReference type="Pfam" id="PF07992">
    <property type="entry name" value="Pyr_redox_2"/>
    <property type="match status" value="1"/>
</dbReference>
<name>A0A8J3CBA2_9PSEU</name>
<dbReference type="InterPro" id="IPR041854">
    <property type="entry name" value="BFD-like_2Fe2S-bd_dom_sf"/>
</dbReference>
<accession>A0A8J3CBA2</accession>
<evidence type="ECO:0000256" key="10">
    <source>
        <dbReference type="ARBA" id="ARBA00023002"/>
    </source>
</evidence>
<evidence type="ECO:0000256" key="6">
    <source>
        <dbReference type="ARBA" id="ARBA00022617"/>
    </source>
</evidence>
<keyword evidence="17" id="KW-1185">Reference proteome</keyword>
<comment type="similarity">
    <text evidence="5">Belongs to the nitrite and sulfite reductase 4Fe-4S domain family.</text>
</comment>
<evidence type="ECO:0000256" key="7">
    <source>
        <dbReference type="ARBA" id="ARBA00022630"/>
    </source>
</evidence>
<dbReference type="Gene3D" id="1.10.10.1100">
    <property type="entry name" value="BFD-like [2Fe-2S]-binding domain"/>
    <property type="match status" value="1"/>
</dbReference>
<evidence type="ECO:0000256" key="5">
    <source>
        <dbReference type="ARBA" id="ARBA00010429"/>
    </source>
</evidence>
<evidence type="ECO:0000259" key="13">
    <source>
        <dbReference type="Pfam" id="PF04324"/>
    </source>
</evidence>
<evidence type="ECO:0000256" key="3">
    <source>
        <dbReference type="ARBA" id="ARBA00001974"/>
    </source>
</evidence>
<sequence length="493" mass="51059">MRPQQVVVIGYGMAGARFAEEVRRRDPAGERVSLTIVGEETHAAYNRVLLSSVLAGAMATDAVTLHDGAWADRYGVTVRTGTRVSRIDRVVRTVTLADGDVLPYDAVVLATGSRAWLPPTEGLCDENGEPAPGVVAFRTLDDCERILATARPGAPVAVLGGGLLGLEAARGLAGRGNRVTVVHPVGHLMERQLDPAAGRVLARTLAQLGIEFRLNVLASGYVPGDGLKLADGSHVPADLVVVSAGVRAETGLAGDAGLTIDRGVVVDDALRTSDPRIHAIGDCAQHPGTISGLVQPGWEQAAVVADLLTGADSAARYTGTPVVTRLKARDIDLAALGEVHAELDDPDAEVVRLEDPARGRYAKLVLRDDKVTGAIMLGTPDAAAMVTQLYDRGMPAPSDRLALLLGRALPSGATGASPADLPSSAVICRCNTVSKGQLMTAWRAGARSVSALADATRASTGCGSCREAVCGIAQWLAEVDPDQDAATAGRTAS</sequence>
<dbReference type="SUPFAM" id="SSF51905">
    <property type="entry name" value="FAD/NAD(P)-binding domain"/>
    <property type="match status" value="2"/>
</dbReference>
<comment type="caution">
    <text evidence="16">The sequence shown here is derived from an EMBL/GenBank/DDBJ whole genome shotgun (WGS) entry which is preliminary data.</text>
</comment>
<dbReference type="PRINTS" id="PR00368">
    <property type="entry name" value="FADPNR"/>
</dbReference>
<feature type="domain" description="BFD-like [2Fe-2S]-binding" evidence="13">
    <location>
        <begin position="426"/>
        <end position="469"/>
    </location>
</feature>
<dbReference type="PRINTS" id="PR00411">
    <property type="entry name" value="PNDRDTASEI"/>
</dbReference>
<dbReference type="InterPro" id="IPR036188">
    <property type="entry name" value="FAD/NAD-bd_sf"/>
</dbReference>
<dbReference type="Pfam" id="PF18267">
    <property type="entry name" value="Rubredoxin_C"/>
    <property type="match status" value="1"/>
</dbReference>
<keyword evidence="8" id="KW-0479">Metal-binding</keyword>
<keyword evidence="11" id="KW-0408">Iron</keyword>